<dbReference type="Proteomes" id="UP000294835">
    <property type="component" value="Unassembled WGS sequence"/>
</dbReference>
<dbReference type="OrthoDB" id="7658791at2"/>
<keyword evidence="2" id="KW-1185">Reference proteome</keyword>
<evidence type="ECO:0000313" key="2">
    <source>
        <dbReference type="Proteomes" id="UP000294835"/>
    </source>
</evidence>
<dbReference type="RefSeq" id="WP_132461535.1">
    <property type="nucleotide sequence ID" value="NZ_SLXP01000003.1"/>
</dbReference>
<sequence>MRTSWAMAVGAALGLGVGAGTVWADVVDGRTAQRLVFDPAEVAITLVRHDFLSAKDLKALELVARQQKYYGAIAVAPSEGLLSEATVAAANYHDVDAAGVAALAACDSARKGGVACVIVAEIRPTGWEPRQIALSADATEALGKTYRRAKAPKALAVSPATGIWAVADGVAAESDAVADCARQSGSGDCRVVVADR</sequence>
<gene>
    <name evidence="1" type="ORF">EV662_103314</name>
</gene>
<dbReference type="AlphaFoldDB" id="A0A4V2SRG2"/>
<name>A0A4V2SRG2_9RHOB</name>
<accession>A0A4V2SRG2</accession>
<comment type="caution">
    <text evidence="1">The sequence shown here is derived from an EMBL/GenBank/DDBJ whole genome shotgun (WGS) entry which is preliminary data.</text>
</comment>
<organism evidence="1 2">
    <name type="scientific">Rhodovulum marinum</name>
    <dbReference type="NCBI Taxonomy" id="320662"/>
    <lineage>
        <taxon>Bacteria</taxon>
        <taxon>Pseudomonadati</taxon>
        <taxon>Pseudomonadota</taxon>
        <taxon>Alphaproteobacteria</taxon>
        <taxon>Rhodobacterales</taxon>
        <taxon>Paracoccaceae</taxon>
        <taxon>Rhodovulum</taxon>
    </lineage>
</organism>
<evidence type="ECO:0000313" key="1">
    <source>
        <dbReference type="EMBL" id="TCP42406.1"/>
    </source>
</evidence>
<reference evidence="1 2" key="1">
    <citation type="submission" date="2019-03" db="EMBL/GenBank/DDBJ databases">
        <title>Genomic Encyclopedia of Type Strains, Phase IV (KMG-IV): sequencing the most valuable type-strain genomes for metagenomic binning, comparative biology and taxonomic classification.</title>
        <authorList>
            <person name="Goeker M."/>
        </authorList>
    </citation>
    <scope>NUCLEOTIDE SEQUENCE [LARGE SCALE GENOMIC DNA]</scope>
    <source>
        <strain evidence="1 2">DSM 18063</strain>
    </source>
</reference>
<dbReference type="EMBL" id="SLXP01000003">
    <property type="protein sequence ID" value="TCP42406.1"/>
    <property type="molecule type" value="Genomic_DNA"/>
</dbReference>
<protein>
    <recommendedName>
        <fullName evidence="3">5-aminolevulic acid synthase</fullName>
    </recommendedName>
</protein>
<proteinExistence type="predicted"/>
<evidence type="ECO:0008006" key="3">
    <source>
        <dbReference type="Google" id="ProtNLM"/>
    </source>
</evidence>